<evidence type="ECO:0000256" key="1">
    <source>
        <dbReference type="ARBA" id="ARBA00022679"/>
    </source>
</evidence>
<evidence type="ECO:0000256" key="2">
    <source>
        <dbReference type="ARBA" id="ARBA00022741"/>
    </source>
</evidence>
<dbReference type="STRING" id="554055.A0A2P6V200"/>
<feature type="compositionally biased region" description="Low complexity" evidence="6">
    <location>
        <begin position="156"/>
        <end position="168"/>
    </location>
</feature>
<comment type="caution">
    <text evidence="9">The sequence shown here is derived from an EMBL/GenBank/DDBJ whole genome shotgun (WGS) entry which is preliminary data.</text>
</comment>
<dbReference type="PANTHER" id="PTHR44329:SF288">
    <property type="entry name" value="MITOGEN-ACTIVATED PROTEIN KINASE KINASE KINASE 20"/>
    <property type="match status" value="1"/>
</dbReference>
<dbReference type="InterPro" id="IPR000719">
    <property type="entry name" value="Prot_kinase_dom"/>
</dbReference>
<dbReference type="InterPro" id="IPR017441">
    <property type="entry name" value="Protein_kinase_ATP_BS"/>
</dbReference>
<dbReference type="GO" id="GO:0005524">
    <property type="term" value="F:ATP binding"/>
    <property type="evidence" value="ECO:0007669"/>
    <property type="project" value="UniProtKB-UniRule"/>
</dbReference>
<keyword evidence="3" id="KW-0418">Kinase</keyword>
<dbReference type="EMBL" id="LHPF02000042">
    <property type="protein sequence ID" value="PSC68117.1"/>
    <property type="molecule type" value="Genomic_DNA"/>
</dbReference>
<dbReference type="CDD" id="cd13999">
    <property type="entry name" value="STKc_MAP3K-like"/>
    <property type="match status" value="1"/>
</dbReference>
<feature type="region of interest" description="Disordered" evidence="6">
    <location>
        <begin position="156"/>
        <end position="180"/>
    </location>
</feature>
<dbReference type="GO" id="GO:0004674">
    <property type="term" value="F:protein serine/threonine kinase activity"/>
    <property type="evidence" value="ECO:0007669"/>
    <property type="project" value="TreeGrafter"/>
</dbReference>
<dbReference type="AlphaFoldDB" id="A0A2P6V200"/>
<feature type="domain" description="Protein kinase" evidence="8">
    <location>
        <begin position="251"/>
        <end position="499"/>
    </location>
</feature>
<keyword evidence="7" id="KW-0732">Signal</keyword>
<feature type="signal peptide" evidence="7">
    <location>
        <begin position="1"/>
        <end position="18"/>
    </location>
</feature>
<dbReference type="InterPro" id="IPR008271">
    <property type="entry name" value="Ser/Thr_kinase_AS"/>
</dbReference>
<keyword evidence="10" id="KW-1185">Reference proteome</keyword>
<dbReference type="InterPro" id="IPR051681">
    <property type="entry name" value="Ser/Thr_Kinases-Pseudokinases"/>
</dbReference>
<evidence type="ECO:0000256" key="4">
    <source>
        <dbReference type="ARBA" id="ARBA00022840"/>
    </source>
</evidence>
<evidence type="ECO:0000256" key="6">
    <source>
        <dbReference type="SAM" id="MobiDB-lite"/>
    </source>
</evidence>
<feature type="region of interest" description="Disordered" evidence="6">
    <location>
        <begin position="203"/>
        <end position="234"/>
    </location>
</feature>
<dbReference type="Proteomes" id="UP000239649">
    <property type="component" value="Unassembled WGS sequence"/>
</dbReference>
<evidence type="ECO:0000256" key="5">
    <source>
        <dbReference type="PROSITE-ProRule" id="PRU10141"/>
    </source>
</evidence>
<organism evidence="9 10">
    <name type="scientific">Micractinium conductrix</name>
    <dbReference type="NCBI Taxonomy" id="554055"/>
    <lineage>
        <taxon>Eukaryota</taxon>
        <taxon>Viridiplantae</taxon>
        <taxon>Chlorophyta</taxon>
        <taxon>core chlorophytes</taxon>
        <taxon>Trebouxiophyceae</taxon>
        <taxon>Chlorellales</taxon>
        <taxon>Chlorellaceae</taxon>
        <taxon>Chlorella clade</taxon>
        <taxon>Micractinium</taxon>
    </lineage>
</organism>
<dbReference type="SMART" id="SM00220">
    <property type="entry name" value="S_TKc"/>
    <property type="match status" value="1"/>
</dbReference>
<dbReference type="PANTHER" id="PTHR44329">
    <property type="entry name" value="SERINE/THREONINE-PROTEIN KINASE TNNI3K-RELATED"/>
    <property type="match status" value="1"/>
</dbReference>
<evidence type="ECO:0000313" key="9">
    <source>
        <dbReference type="EMBL" id="PSC68117.1"/>
    </source>
</evidence>
<protein>
    <submittedName>
        <fullName evidence="9">Serine threonine-kinase</fullName>
    </submittedName>
</protein>
<feature type="binding site" evidence="5">
    <location>
        <position position="279"/>
    </location>
    <ligand>
        <name>ATP</name>
        <dbReference type="ChEBI" id="CHEBI:30616"/>
    </ligand>
</feature>
<dbReference type="OrthoDB" id="4062651at2759"/>
<dbReference type="InterPro" id="IPR011009">
    <property type="entry name" value="Kinase-like_dom_sf"/>
</dbReference>
<evidence type="ECO:0000256" key="7">
    <source>
        <dbReference type="SAM" id="SignalP"/>
    </source>
</evidence>
<keyword evidence="1" id="KW-0808">Transferase</keyword>
<keyword evidence="2 5" id="KW-0547">Nucleotide-binding</keyword>
<dbReference type="Gene3D" id="1.10.510.10">
    <property type="entry name" value="Transferase(Phosphotransferase) domain 1"/>
    <property type="match status" value="1"/>
</dbReference>
<feature type="chain" id="PRO_5015111923" evidence="7">
    <location>
        <begin position="19"/>
        <end position="530"/>
    </location>
</feature>
<dbReference type="PROSITE" id="PS00108">
    <property type="entry name" value="PROTEIN_KINASE_ST"/>
    <property type="match status" value="1"/>
</dbReference>
<dbReference type="Pfam" id="PF00069">
    <property type="entry name" value="Pkinase"/>
    <property type="match status" value="1"/>
</dbReference>
<reference evidence="9 10" key="1">
    <citation type="journal article" date="2018" name="Plant J.">
        <title>Genome sequences of Chlorella sorokiniana UTEX 1602 and Micractinium conductrix SAG 241.80: implications to maltose excretion by a green alga.</title>
        <authorList>
            <person name="Arriola M.B."/>
            <person name="Velmurugan N."/>
            <person name="Zhang Y."/>
            <person name="Plunkett M.H."/>
            <person name="Hondzo H."/>
            <person name="Barney B.M."/>
        </authorList>
    </citation>
    <scope>NUCLEOTIDE SEQUENCE [LARGE SCALE GENOMIC DNA]</scope>
    <source>
        <strain evidence="9 10">SAG 241.80</strain>
    </source>
</reference>
<keyword evidence="4 5" id="KW-0067">ATP-binding</keyword>
<accession>A0A2P6V200</accession>
<evidence type="ECO:0000256" key="3">
    <source>
        <dbReference type="ARBA" id="ARBA00022777"/>
    </source>
</evidence>
<gene>
    <name evidence="9" type="ORF">C2E20_8252</name>
</gene>
<dbReference type="SUPFAM" id="SSF56112">
    <property type="entry name" value="Protein kinase-like (PK-like)"/>
    <property type="match status" value="1"/>
</dbReference>
<name>A0A2P6V200_9CHLO</name>
<proteinExistence type="predicted"/>
<dbReference type="PROSITE" id="PS00107">
    <property type="entry name" value="PROTEIN_KINASE_ATP"/>
    <property type="match status" value="1"/>
</dbReference>
<evidence type="ECO:0000259" key="8">
    <source>
        <dbReference type="PROSITE" id="PS50011"/>
    </source>
</evidence>
<evidence type="ECO:0000313" key="10">
    <source>
        <dbReference type="Proteomes" id="UP000239649"/>
    </source>
</evidence>
<dbReference type="PROSITE" id="PS50011">
    <property type="entry name" value="PROTEIN_KINASE_DOM"/>
    <property type="match status" value="1"/>
</dbReference>
<sequence>MFVPYFTAALVALALLLSDRWRPWRLQSTAAQHPAAAAAKRAAQPCTQHVTEAMAGRQGLISAKSAGSDAVALTATVRSVTLQQQPSAHVRSPFAAVSTASPFACAPAAAQAGLQVGAQRPSGAEEAQTQHGTASAGSGALQAAVAGQAAKQRQAAAAAAAAPRKSASFQPPAGPASGHASLEQLRSELGAAAQLPALEQVLPSLSMPPLPSPDEQRAGGSLPTLHAAHPAGGLKDWEVSPDDLEICRRPDGSLHQVGTGGFGRVFKAMRFGVQPVAVKVLASPPDAALGLQEDFEREVQLLRACKDPNIVAFLGASIANDLTLLVLEFCEGGSLSANLRAGRVSWWRRGKQVAVDAARGLAFLHGRRLIHFDLKPANILLDRHGHAKIADLGLARIVTHETSSVTAHIGTLDWAAPELLLGLRCSEKADIYSYGVILWEICTGEVPVRGRTRSLRVPQDCPAEVADLVAECTSPDPSRRPSAKELVERLMQAPGTPVAAPEASPLRSGAAAADYLQSAPLEVDVYGLGM</sequence>
<feature type="region of interest" description="Disordered" evidence="6">
    <location>
        <begin position="116"/>
        <end position="136"/>
    </location>
</feature>